<evidence type="ECO:0000313" key="2">
    <source>
        <dbReference type="Proteomes" id="UP000277928"/>
    </source>
</evidence>
<dbReference type="OrthoDB" id="5826215at2759"/>
<reference evidence="1 2" key="1">
    <citation type="submission" date="2018-08" db="EMBL/GenBank/DDBJ databases">
        <authorList>
            <person name="Laetsch R D."/>
            <person name="Stevens L."/>
            <person name="Kumar S."/>
            <person name="Blaxter L. M."/>
        </authorList>
    </citation>
    <scope>NUCLEOTIDE SEQUENCE [LARGE SCALE GENOMIC DNA]</scope>
</reference>
<sequence length="124" mass="14002">MLVSAGNIQLACQRCGKFEPPNCSIFIGHQCSEPSVIYDNCGECLRAKVWCGSKQLAILGTIDGEYDLYLLNRLRQNWWSSSADEGVRMVINASCTEAREWFTVAELEIYGLQNVTIERLLCFK</sequence>
<dbReference type="AlphaFoldDB" id="A0A3P6UAA6"/>
<protein>
    <submittedName>
        <fullName evidence="1">Uncharacterized protein</fullName>
    </submittedName>
</protein>
<name>A0A3P6UAA6_LITSI</name>
<evidence type="ECO:0000313" key="1">
    <source>
        <dbReference type="EMBL" id="VDK73931.1"/>
    </source>
</evidence>
<proteinExistence type="predicted"/>
<dbReference type="Proteomes" id="UP000277928">
    <property type="component" value="Unassembled WGS sequence"/>
</dbReference>
<accession>A0A3P6UAA6</accession>
<keyword evidence="2" id="KW-1185">Reference proteome</keyword>
<gene>
    <name evidence="1" type="ORF">NLS_LOCUS2291</name>
</gene>
<dbReference type="EMBL" id="UYRX01000102">
    <property type="protein sequence ID" value="VDK73931.1"/>
    <property type="molecule type" value="Genomic_DNA"/>
</dbReference>
<organism evidence="1 2">
    <name type="scientific">Litomosoides sigmodontis</name>
    <name type="common">Filarial nematode worm</name>
    <dbReference type="NCBI Taxonomy" id="42156"/>
    <lineage>
        <taxon>Eukaryota</taxon>
        <taxon>Metazoa</taxon>
        <taxon>Ecdysozoa</taxon>
        <taxon>Nematoda</taxon>
        <taxon>Chromadorea</taxon>
        <taxon>Rhabditida</taxon>
        <taxon>Spirurina</taxon>
        <taxon>Spiruromorpha</taxon>
        <taxon>Filarioidea</taxon>
        <taxon>Onchocercidae</taxon>
        <taxon>Litomosoides</taxon>
    </lineage>
</organism>